<dbReference type="FunFam" id="3.40.50.2000:FF:000107">
    <property type="entry name" value="Glycosyltransferase"/>
    <property type="match status" value="1"/>
</dbReference>
<dbReference type="Proteomes" id="UP000826271">
    <property type="component" value="Unassembled WGS sequence"/>
</dbReference>
<name>A0AAV6W0S3_9LAMI</name>
<evidence type="ECO:0000256" key="2">
    <source>
        <dbReference type="ARBA" id="ARBA00022679"/>
    </source>
</evidence>
<reference evidence="4" key="1">
    <citation type="submission" date="2019-10" db="EMBL/GenBank/DDBJ databases">
        <authorList>
            <person name="Zhang R."/>
            <person name="Pan Y."/>
            <person name="Wang J."/>
            <person name="Ma R."/>
            <person name="Yu S."/>
        </authorList>
    </citation>
    <scope>NUCLEOTIDE SEQUENCE</scope>
    <source>
        <strain evidence="4">LA-IB0</strain>
        <tissue evidence="4">Leaf</tissue>
    </source>
</reference>
<evidence type="ECO:0000256" key="1">
    <source>
        <dbReference type="ARBA" id="ARBA00009995"/>
    </source>
</evidence>
<protein>
    <recommendedName>
        <fullName evidence="6">Glycosyltransferase</fullName>
    </recommendedName>
</protein>
<dbReference type="EMBL" id="WHWC01000042">
    <property type="protein sequence ID" value="KAG8363119.1"/>
    <property type="molecule type" value="Genomic_DNA"/>
</dbReference>
<evidence type="ECO:0000256" key="3">
    <source>
        <dbReference type="RuleBase" id="RU003718"/>
    </source>
</evidence>
<accession>A0AAV6W0S3</accession>
<comment type="caution">
    <text evidence="4">The sequence shown here is derived from an EMBL/GenBank/DDBJ whole genome shotgun (WGS) entry which is preliminary data.</text>
</comment>
<dbReference type="PANTHER" id="PTHR48047:SF227">
    <property type="entry name" value="GLYCOSYLTRANSFERASE"/>
    <property type="match status" value="1"/>
</dbReference>
<dbReference type="PANTHER" id="PTHR48047">
    <property type="entry name" value="GLYCOSYLTRANSFERASE"/>
    <property type="match status" value="1"/>
</dbReference>
<proteinExistence type="inferred from homology"/>
<dbReference type="SUPFAM" id="SSF53756">
    <property type="entry name" value="UDP-Glycosyltransferase/glycogen phosphorylase"/>
    <property type="match status" value="1"/>
</dbReference>
<comment type="similarity">
    <text evidence="1 3">Belongs to the UDP-glycosyltransferase family.</text>
</comment>
<evidence type="ECO:0000313" key="5">
    <source>
        <dbReference type="Proteomes" id="UP000826271"/>
    </source>
</evidence>
<dbReference type="Pfam" id="PF00201">
    <property type="entry name" value="UDPGT"/>
    <property type="match status" value="1"/>
</dbReference>
<keyword evidence="2 3" id="KW-0808">Transferase</keyword>
<sequence>MGSLPCPHFVIFPFMSQGHTIPVLHLSRLLCHRSAAVTIVTTAGNSKSIRDYLLDIDILGREKPHVNTKSLDEPFLIPGFSNLKLTRNDFAPPFNDIEPSGEHVEFMNEQIMAMTMSYGVIVNSFYELESSYVDYWNEKIGPKAFNVGPLSAAAPPPPPPPEVMEKPSYVKFLDQQLGEPVLYVAFGTQAEVSEEQVKEICKGLEKSDVSFLWAMKKGFEFLKEFEERTKNRGKIVTEWVDQLEILRHGGVKGFLSHCGWNSVMESISAGVPIVAIPFMAEQHMNARFVAEEVAVGLRVMARGGSVKGFVEAEEVERVVRELMGGERGAEVRRKVAEYGGAACAAMRDGGSSWRTLDLLVDDVCRKVKGVSFCGLNGHKEDVACWIDE</sequence>
<dbReference type="InterPro" id="IPR002213">
    <property type="entry name" value="UDP_glucos_trans"/>
</dbReference>
<gene>
    <name evidence="4" type="ORF">BUALT_BualtUnG0002200</name>
</gene>
<evidence type="ECO:0008006" key="6">
    <source>
        <dbReference type="Google" id="ProtNLM"/>
    </source>
</evidence>
<dbReference type="InterPro" id="IPR035595">
    <property type="entry name" value="UDP_glycos_trans_CS"/>
</dbReference>
<keyword evidence="3" id="KW-0328">Glycosyltransferase</keyword>
<dbReference type="CDD" id="cd03784">
    <property type="entry name" value="GT1_Gtf-like"/>
    <property type="match status" value="1"/>
</dbReference>
<dbReference type="Gene3D" id="3.40.50.2000">
    <property type="entry name" value="Glycogen Phosphorylase B"/>
    <property type="match status" value="3"/>
</dbReference>
<keyword evidence="5" id="KW-1185">Reference proteome</keyword>
<organism evidence="4 5">
    <name type="scientific">Buddleja alternifolia</name>
    <dbReference type="NCBI Taxonomy" id="168488"/>
    <lineage>
        <taxon>Eukaryota</taxon>
        <taxon>Viridiplantae</taxon>
        <taxon>Streptophyta</taxon>
        <taxon>Embryophyta</taxon>
        <taxon>Tracheophyta</taxon>
        <taxon>Spermatophyta</taxon>
        <taxon>Magnoliopsida</taxon>
        <taxon>eudicotyledons</taxon>
        <taxon>Gunneridae</taxon>
        <taxon>Pentapetalae</taxon>
        <taxon>asterids</taxon>
        <taxon>lamiids</taxon>
        <taxon>Lamiales</taxon>
        <taxon>Scrophulariaceae</taxon>
        <taxon>Buddlejeae</taxon>
        <taxon>Buddleja</taxon>
    </lineage>
</organism>
<dbReference type="PROSITE" id="PS00375">
    <property type="entry name" value="UDPGT"/>
    <property type="match status" value="1"/>
</dbReference>
<dbReference type="GO" id="GO:0035251">
    <property type="term" value="F:UDP-glucosyltransferase activity"/>
    <property type="evidence" value="ECO:0007669"/>
    <property type="project" value="TreeGrafter"/>
</dbReference>
<dbReference type="AlphaFoldDB" id="A0AAV6W0S3"/>
<evidence type="ECO:0000313" key="4">
    <source>
        <dbReference type="EMBL" id="KAG8363119.1"/>
    </source>
</evidence>